<evidence type="ECO:0000256" key="1">
    <source>
        <dbReference type="ARBA" id="ARBA00007169"/>
    </source>
</evidence>
<gene>
    <name evidence="12" type="primary">Sast</name>
    <name evidence="12" type="ORF">UPUEPO_R06539</name>
</gene>
<dbReference type="Pfam" id="PF00975">
    <property type="entry name" value="Thioesterase"/>
    <property type="match status" value="1"/>
</dbReference>
<keyword evidence="3" id="KW-0444">Lipid biosynthesis</keyword>
<accession>A0A7K6ALW7</accession>
<evidence type="ECO:0000313" key="12">
    <source>
        <dbReference type="EMBL" id="NWU90319.1"/>
    </source>
</evidence>
<dbReference type="GO" id="GO:0051792">
    <property type="term" value="P:medium-chain fatty acid biosynthetic process"/>
    <property type="evidence" value="ECO:0007669"/>
    <property type="project" value="UniProtKB-ARBA"/>
</dbReference>
<keyword evidence="4" id="KW-0378">Hydrolase</keyword>
<feature type="non-terminal residue" evidence="12">
    <location>
        <position position="257"/>
    </location>
</feature>
<protein>
    <recommendedName>
        <fullName evidence="9">S-acyl fatty acid synthase thioesterase, medium chain</fullName>
        <ecNumber evidence="2">3.1.2.14</ecNumber>
    </recommendedName>
    <alternativeName>
        <fullName evidence="10">Thioesterase II</fullName>
    </alternativeName>
</protein>
<reference evidence="12 13" key="1">
    <citation type="submission" date="2019-09" db="EMBL/GenBank/DDBJ databases">
        <title>Bird 10,000 Genomes (B10K) Project - Family phase.</title>
        <authorList>
            <person name="Zhang G."/>
        </authorList>
    </citation>
    <scope>NUCLEOTIDE SEQUENCE [LARGE SCALE GENOMIC DNA]</scope>
    <source>
        <strain evidence="12">B10K-DU-012-37</strain>
    </source>
</reference>
<dbReference type="AlphaFoldDB" id="A0A7K6ALW7"/>
<name>A0A7K6ALW7_UPUEP</name>
<dbReference type="InterPro" id="IPR001031">
    <property type="entry name" value="Thioesterase"/>
</dbReference>
<feature type="non-terminal residue" evidence="12">
    <location>
        <position position="1"/>
    </location>
</feature>
<keyword evidence="5" id="KW-0276">Fatty acid metabolism</keyword>
<feature type="domain" description="Thioesterase" evidence="11">
    <location>
        <begin position="23"/>
        <end position="252"/>
    </location>
</feature>
<keyword evidence="13" id="KW-1185">Reference proteome</keyword>
<dbReference type="PANTHER" id="PTHR11487:SF0">
    <property type="entry name" value="S-ACYL FATTY ACID SYNTHASE THIOESTERASE, MEDIUM CHAIN"/>
    <property type="match status" value="1"/>
</dbReference>
<dbReference type="EMBL" id="VZRI01002319">
    <property type="protein sequence ID" value="NWU90319.1"/>
    <property type="molecule type" value="Genomic_DNA"/>
</dbReference>
<evidence type="ECO:0000256" key="10">
    <source>
        <dbReference type="ARBA" id="ARBA00079653"/>
    </source>
</evidence>
<dbReference type="Gene3D" id="3.40.50.1820">
    <property type="entry name" value="alpha/beta hydrolase"/>
    <property type="match status" value="1"/>
</dbReference>
<evidence type="ECO:0000256" key="5">
    <source>
        <dbReference type="ARBA" id="ARBA00022832"/>
    </source>
</evidence>
<evidence type="ECO:0000256" key="4">
    <source>
        <dbReference type="ARBA" id="ARBA00022801"/>
    </source>
</evidence>
<keyword evidence="6" id="KW-0443">Lipid metabolism</keyword>
<sequence length="257" mass="28959">FCFFLGMERVICCPYKKPDALCRLICFPWAGGGTTEFAQWGELIGSSVEVSCVRLPGRESRLHEPPAKDVASIVNEIASIFLKKLQEKPFALFGHSFGSYIAFAVALHMKEKYGLEPIHLFVSGAHPPTSESVLHIQSKNMDKMKDDELFKEIQLFGGVSSQVLHNEDIKKDLINNFRDDARVFQTFSFKAETNIPFSCGITCFNGSEDIPYELEAWHGLTSGDVSFYKFPGGHFYLLEPSNLNALIKHMERCIEYA</sequence>
<proteinExistence type="inferred from homology"/>
<dbReference type="EC" id="3.1.2.14" evidence="2"/>
<evidence type="ECO:0000259" key="11">
    <source>
        <dbReference type="Pfam" id="PF00975"/>
    </source>
</evidence>
<evidence type="ECO:0000256" key="8">
    <source>
        <dbReference type="ARBA" id="ARBA00048536"/>
    </source>
</evidence>
<comment type="catalytic activity">
    <reaction evidence="8">
        <text>(9Z)-octadecenoyl-[ACP] + H2O = (9Z)-octadecenoate + holo-[ACP] + H(+)</text>
        <dbReference type="Rhea" id="RHEA:15057"/>
        <dbReference type="Rhea" id="RHEA-COMP:9685"/>
        <dbReference type="Rhea" id="RHEA-COMP:9924"/>
        <dbReference type="ChEBI" id="CHEBI:15377"/>
        <dbReference type="ChEBI" id="CHEBI:15378"/>
        <dbReference type="ChEBI" id="CHEBI:30823"/>
        <dbReference type="ChEBI" id="CHEBI:64479"/>
        <dbReference type="ChEBI" id="CHEBI:78783"/>
        <dbReference type="EC" id="3.1.2.14"/>
    </reaction>
</comment>
<dbReference type="InterPro" id="IPR012223">
    <property type="entry name" value="TEII"/>
</dbReference>
<dbReference type="PANTHER" id="PTHR11487">
    <property type="entry name" value="THIOESTERASE"/>
    <property type="match status" value="1"/>
</dbReference>
<dbReference type="SUPFAM" id="SSF53474">
    <property type="entry name" value="alpha/beta-Hydrolases"/>
    <property type="match status" value="1"/>
</dbReference>
<comment type="caution">
    <text evidence="12">The sequence shown here is derived from an EMBL/GenBank/DDBJ whole genome shotgun (WGS) entry which is preliminary data.</text>
</comment>
<dbReference type="InterPro" id="IPR029058">
    <property type="entry name" value="AB_hydrolase_fold"/>
</dbReference>
<dbReference type="GO" id="GO:0016297">
    <property type="term" value="F:fatty acyl-[ACP] hydrolase activity"/>
    <property type="evidence" value="ECO:0007669"/>
    <property type="project" value="UniProtKB-EC"/>
</dbReference>
<keyword evidence="7" id="KW-0275">Fatty acid biosynthesis</keyword>
<dbReference type="OrthoDB" id="541883at2759"/>
<evidence type="ECO:0000256" key="2">
    <source>
        <dbReference type="ARBA" id="ARBA00012480"/>
    </source>
</evidence>
<dbReference type="Proteomes" id="UP000544127">
    <property type="component" value="Unassembled WGS sequence"/>
</dbReference>
<evidence type="ECO:0000256" key="3">
    <source>
        <dbReference type="ARBA" id="ARBA00022516"/>
    </source>
</evidence>
<evidence type="ECO:0000313" key="13">
    <source>
        <dbReference type="Proteomes" id="UP000544127"/>
    </source>
</evidence>
<evidence type="ECO:0000256" key="7">
    <source>
        <dbReference type="ARBA" id="ARBA00023160"/>
    </source>
</evidence>
<comment type="similarity">
    <text evidence="1">Belongs to the thioesterase family.</text>
</comment>
<evidence type="ECO:0000256" key="9">
    <source>
        <dbReference type="ARBA" id="ARBA00073799"/>
    </source>
</evidence>
<evidence type="ECO:0000256" key="6">
    <source>
        <dbReference type="ARBA" id="ARBA00023098"/>
    </source>
</evidence>
<dbReference type="FunFam" id="3.40.50.1820:FF:000153">
    <property type="entry name" value="Surfactin synthase thioesterase subunit"/>
    <property type="match status" value="1"/>
</dbReference>
<organism evidence="12 13">
    <name type="scientific">Upupa epops</name>
    <name type="common">Eurasian hoopoe</name>
    <dbReference type="NCBI Taxonomy" id="57439"/>
    <lineage>
        <taxon>Eukaryota</taxon>
        <taxon>Metazoa</taxon>
        <taxon>Chordata</taxon>
        <taxon>Craniata</taxon>
        <taxon>Vertebrata</taxon>
        <taxon>Euteleostomi</taxon>
        <taxon>Archelosauria</taxon>
        <taxon>Archosauria</taxon>
        <taxon>Dinosauria</taxon>
        <taxon>Saurischia</taxon>
        <taxon>Theropoda</taxon>
        <taxon>Coelurosauria</taxon>
        <taxon>Aves</taxon>
        <taxon>Neognathae</taxon>
        <taxon>Neoaves</taxon>
        <taxon>Telluraves</taxon>
        <taxon>Coraciimorphae</taxon>
        <taxon>Bucerotiformes</taxon>
        <taxon>Upupidae</taxon>
        <taxon>Upupa</taxon>
    </lineage>
</organism>